<dbReference type="EMBL" id="JACIDV010000025">
    <property type="protein sequence ID" value="MBB3948696.1"/>
    <property type="molecule type" value="Genomic_DNA"/>
</dbReference>
<accession>A0A7W6G5M1</accession>
<dbReference type="RefSeq" id="WP_183897972.1">
    <property type="nucleotide sequence ID" value="NZ_JACIDV010000025.1"/>
</dbReference>
<evidence type="ECO:0000313" key="1">
    <source>
        <dbReference type="EMBL" id="MBB3948696.1"/>
    </source>
</evidence>
<evidence type="ECO:0000313" key="2">
    <source>
        <dbReference type="Proteomes" id="UP000565286"/>
    </source>
</evidence>
<dbReference type="Proteomes" id="UP000565286">
    <property type="component" value="Unassembled WGS sequence"/>
</dbReference>
<proteinExistence type="predicted"/>
<dbReference type="AlphaFoldDB" id="A0A7W6G5M1"/>
<organism evidence="1 2">
    <name type="scientific">Rhizobium skierniewicense</name>
    <dbReference type="NCBI Taxonomy" id="984260"/>
    <lineage>
        <taxon>Bacteria</taxon>
        <taxon>Pseudomonadati</taxon>
        <taxon>Pseudomonadota</taxon>
        <taxon>Alphaproteobacteria</taxon>
        <taxon>Hyphomicrobiales</taxon>
        <taxon>Rhizobiaceae</taxon>
        <taxon>Rhizobium/Agrobacterium group</taxon>
        <taxon>Rhizobium</taxon>
    </lineage>
</organism>
<comment type="caution">
    <text evidence="1">The sequence shown here is derived from an EMBL/GenBank/DDBJ whole genome shotgun (WGS) entry which is preliminary data.</text>
</comment>
<protein>
    <submittedName>
        <fullName evidence="1">Uncharacterized protein</fullName>
    </submittedName>
</protein>
<name>A0A7W6G5M1_9HYPH</name>
<reference evidence="1 2" key="1">
    <citation type="submission" date="2020-08" db="EMBL/GenBank/DDBJ databases">
        <title>Genomic Encyclopedia of Type Strains, Phase IV (KMG-IV): sequencing the most valuable type-strain genomes for metagenomic binning, comparative biology and taxonomic classification.</title>
        <authorList>
            <person name="Goeker M."/>
        </authorList>
    </citation>
    <scope>NUCLEOTIDE SEQUENCE [LARGE SCALE GENOMIC DNA]</scope>
    <source>
        <strain evidence="1 2">DSM 26438</strain>
    </source>
</reference>
<sequence>MSELIHMIRFGIISFVFGWSGIASSTHAQEAFDPGKAFCERQTFSLETIGEIKPWLDYFSGLRNGRSDAPGDSCQSSTVRSIVEMSRSSSVEVAEARREAILVSYIAKASEPELAEKKYDVDGSFRYRNDLVLAGFTWLLCPGRGTERATCVRNIVLKFPDQFLSSSPILCDFSRSEVKSIEWPEDRRELPLLCRNGGDSQVGPDAWLKAAAITFGD</sequence>
<keyword evidence="2" id="KW-1185">Reference proteome</keyword>
<gene>
    <name evidence="1" type="ORF">GGQ73_004687</name>
</gene>